<accession>A0ABV4FP23</accession>
<comment type="caution">
    <text evidence="2">The sequence shown here is derived from an EMBL/GenBank/DDBJ whole genome shotgun (WGS) entry which is preliminary data.</text>
</comment>
<dbReference type="EMBL" id="JBGBZJ010000003">
    <property type="protein sequence ID" value="MEY9453339.1"/>
    <property type="molecule type" value="Genomic_DNA"/>
</dbReference>
<name>A0ABV4FP23_9BRAD</name>
<proteinExistence type="predicted"/>
<dbReference type="RefSeq" id="WP_256379450.1">
    <property type="nucleotide sequence ID" value="NZ_AP021854.1"/>
</dbReference>
<keyword evidence="3" id="KW-1185">Reference proteome</keyword>
<organism evidence="2 3">
    <name type="scientific">Bradyrhizobium ottawaense</name>
    <dbReference type="NCBI Taxonomy" id="931866"/>
    <lineage>
        <taxon>Bacteria</taxon>
        <taxon>Pseudomonadati</taxon>
        <taxon>Pseudomonadota</taxon>
        <taxon>Alphaproteobacteria</taxon>
        <taxon>Hyphomicrobiales</taxon>
        <taxon>Nitrobacteraceae</taxon>
        <taxon>Bradyrhizobium</taxon>
    </lineage>
</organism>
<evidence type="ECO:0000313" key="2">
    <source>
        <dbReference type="EMBL" id="MEY9453339.1"/>
    </source>
</evidence>
<keyword evidence="1" id="KW-1133">Transmembrane helix</keyword>
<dbReference type="Proteomes" id="UP001565369">
    <property type="component" value="Unassembled WGS sequence"/>
</dbReference>
<evidence type="ECO:0000313" key="3">
    <source>
        <dbReference type="Proteomes" id="UP001565369"/>
    </source>
</evidence>
<keyword evidence="1" id="KW-0812">Transmembrane</keyword>
<protein>
    <submittedName>
        <fullName evidence="2">Uncharacterized protein</fullName>
    </submittedName>
</protein>
<evidence type="ECO:0000256" key="1">
    <source>
        <dbReference type="SAM" id="Phobius"/>
    </source>
</evidence>
<reference evidence="2 3" key="1">
    <citation type="submission" date="2024-07" db="EMBL/GenBank/DDBJ databases">
        <title>Genomic Encyclopedia of Type Strains, Phase V (KMG-V): Genome sequencing to study the core and pangenomes of soil and plant-associated prokaryotes.</title>
        <authorList>
            <person name="Whitman W."/>
        </authorList>
    </citation>
    <scope>NUCLEOTIDE SEQUENCE [LARGE SCALE GENOMIC DNA]</scope>
    <source>
        <strain evidence="2 3">USDA 152</strain>
    </source>
</reference>
<sequence>MKMLLARAAIGSTRPGWTLLAISFLISAIIVIGLRIVFGA</sequence>
<keyword evidence="1" id="KW-0472">Membrane</keyword>
<feature type="transmembrane region" description="Helical" evidence="1">
    <location>
        <begin position="20"/>
        <end position="38"/>
    </location>
</feature>
<gene>
    <name evidence="2" type="ORF">ABIG07_002287</name>
</gene>